<comment type="caution">
    <text evidence="2">The sequence shown here is derived from an EMBL/GenBank/DDBJ whole genome shotgun (WGS) entry which is preliminary data.</text>
</comment>
<proteinExistence type="predicted"/>
<accession>A0ABP7JTV1</accession>
<dbReference type="RefSeq" id="WP_344842220.1">
    <property type="nucleotide sequence ID" value="NZ_BAABDF010000001.1"/>
</dbReference>
<name>A0ABP7JTV1_9RHOB</name>
<dbReference type="Proteomes" id="UP001399917">
    <property type="component" value="Unassembled WGS sequence"/>
</dbReference>
<feature type="chain" id="PRO_5045195527" evidence="1">
    <location>
        <begin position="20"/>
        <end position="137"/>
    </location>
</feature>
<sequence>MKHCLAAILVFGFCAPAGAENFTTAAEVRPILQATKPHWIAVRQYEGRDLLYFTNLLAWRCGVEAIHYTVNGGEEAQFAAEPCYEDSAQPNALRAESLDAILVSFDPNTVQTVDLRVVFDDGSEETAQYTRETIEID</sequence>
<feature type="signal peptide" evidence="1">
    <location>
        <begin position="1"/>
        <end position="19"/>
    </location>
</feature>
<evidence type="ECO:0000313" key="3">
    <source>
        <dbReference type="Proteomes" id="UP001399917"/>
    </source>
</evidence>
<protein>
    <submittedName>
        <fullName evidence="2">Uncharacterized protein</fullName>
    </submittedName>
</protein>
<evidence type="ECO:0000313" key="2">
    <source>
        <dbReference type="EMBL" id="GAA3854225.1"/>
    </source>
</evidence>
<keyword evidence="1" id="KW-0732">Signal</keyword>
<gene>
    <name evidence="2" type="ORF">GCM10022404_01960</name>
</gene>
<organism evidence="2 3">
    <name type="scientific">Celeribacter arenosi</name>
    <dbReference type="NCBI Taxonomy" id="792649"/>
    <lineage>
        <taxon>Bacteria</taxon>
        <taxon>Pseudomonadati</taxon>
        <taxon>Pseudomonadota</taxon>
        <taxon>Alphaproteobacteria</taxon>
        <taxon>Rhodobacterales</taxon>
        <taxon>Roseobacteraceae</taxon>
        <taxon>Celeribacter</taxon>
    </lineage>
</organism>
<dbReference type="EMBL" id="BAABDF010000001">
    <property type="protein sequence ID" value="GAA3854225.1"/>
    <property type="molecule type" value="Genomic_DNA"/>
</dbReference>
<evidence type="ECO:0000256" key="1">
    <source>
        <dbReference type="SAM" id="SignalP"/>
    </source>
</evidence>
<keyword evidence="3" id="KW-1185">Reference proteome</keyword>
<reference evidence="3" key="1">
    <citation type="journal article" date="2019" name="Int. J. Syst. Evol. Microbiol.">
        <title>The Global Catalogue of Microorganisms (GCM) 10K type strain sequencing project: providing services to taxonomists for standard genome sequencing and annotation.</title>
        <authorList>
            <consortium name="The Broad Institute Genomics Platform"/>
            <consortium name="The Broad Institute Genome Sequencing Center for Infectious Disease"/>
            <person name="Wu L."/>
            <person name="Ma J."/>
        </authorList>
    </citation>
    <scope>NUCLEOTIDE SEQUENCE [LARGE SCALE GENOMIC DNA]</scope>
    <source>
        <strain evidence="3">JCM 17190</strain>
    </source>
</reference>